<evidence type="ECO:0000313" key="1">
    <source>
        <dbReference type="EMBL" id="AFU57478.1"/>
    </source>
</evidence>
<dbReference type="AlphaFoldDB" id="K0IF83"/>
<accession>K0IF83</accession>
<dbReference type="BioCyc" id="CNIT1237085:G1324-533-MONOMER"/>
<proteinExistence type="predicted"/>
<organism evidence="1 2">
    <name type="scientific">Nitrososphaera gargensis (strain Ga9.2)</name>
    <dbReference type="NCBI Taxonomy" id="1237085"/>
    <lineage>
        <taxon>Archaea</taxon>
        <taxon>Nitrososphaerota</taxon>
        <taxon>Nitrososphaeria</taxon>
        <taxon>Nitrososphaerales</taxon>
        <taxon>Nitrososphaeraceae</taxon>
        <taxon>Nitrososphaera</taxon>
    </lineage>
</organism>
<protein>
    <submittedName>
        <fullName evidence="1">Uncharacterized protein</fullName>
    </submittedName>
</protein>
<dbReference type="HOGENOM" id="CLU_182705_1_0_2"/>
<reference evidence="1 2" key="1">
    <citation type="journal article" date="2012" name="Environ. Microbiol.">
        <title>The genome of the ammonia-oxidizing Candidatus Nitrososphaera gargensis: insights into metabolic versatility and environmental adaptations.</title>
        <authorList>
            <person name="Spang A."/>
            <person name="Poehlein A."/>
            <person name="Offre P."/>
            <person name="Zumbragel S."/>
            <person name="Haider S."/>
            <person name="Rychlik N."/>
            <person name="Nowka B."/>
            <person name="Schmeisser C."/>
            <person name="Lebedeva E.V."/>
            <person name="Rattei T."/>
            <person name="Bohm C."/>
            <person name="Schmid M."/>
            <person name="Galushko A."/>
            <person name="Hatzenpichler R."/>
            <person name="Weinmaier T."/>
            <person name="Daniel R."/>
            <person name="Schleper C."/>
            <person name="Spieck E."/>
            <person name="Streit W."/>
            <person name="Wagner M."/>
        </authorList>
    </citation>
    <scope>NUCLEOTIDE SEQUENCE [LARGE SCALE GENOMIC DNA]</scope>
    <source>
        <strain evidence="2">Ga9.2</strain>
    </source>
</reference>
<dbReference type="InParanoid" id="K0IF83"/>
<keyword evidence="2" id="KW-1185">Reference proteome</keyword>
<sequence>MTCKGLCVRYKAPKPPAHVGGRYGIGQKRCQVCSMFIEWNDLWCPCCHFRLRIKPRNPKSKKRILLAVAANSKTRRLANTR</sequence>
<name>K0IF83_NITGG</name>
<dbReference type="EMBL" id="CP002408">
    <property type="protein sequence ID" value="AFU57478.1"/>
    <property type="molecule type" value="Genomic_DNA"/>
</dbReference>
<dbReference type="STRING" id="1237085.Ngar_c05350"/>
<dbReference type="KEGG" id="nga:Ngar_c05350"/>
<evidence type="ECO:0000313" key="2">
    <source>
        <dbReference type="Proteomes" id="UP000008037"/>
    </source>
</evidence>
<gene>
    <name evidence="1" type="ordered locus">Ngar_c05350</name>
</gene>
<dbReference type="Proteomes" id="UP000008037">
    <property type="component" value="Chromosome"/>
</dbReference>